<reference evidence="1 2" key="1">
    <citation type="journal article" date="2015" name="Stand. Genomic Sci.">
        <title>Complete genome sequence of and proposal of Thermofilum uzonense sp. nov. a novel hyperthermophilic crenarchaeon and emended description of the genus Thermofilum.</title>
        <authorList>
            <person name="Toshchakov S.V."/>
            <person name="Korzhenkov A.A."/>
            <person name="Samarov N.I."/>
            <person name="Mazunin I.O."/>
            <person name="Mozhey O.I."/>
            <person name="Shmyr I.S."/>
            <person name="Derbikova K.S."/>
            <person name="Taranov E.A."/>
            <person name="Dominova I.N."/>
            <person name="Bonch-Osmolovskaya E.A."/>
            <person name="Patrushev M.V."/>
            <person name="Podosokorskaya O.A."/>
            <person name="Kublanov I.V."/>
        </authorList>
    </citation>
    <scope>NUCLEOTIDE SEQUENCE [LARGE SCALE GENOMIC DNA]</scope>
    <source>
        <strain evidence="1 2">1807-2</strain>
    </source>
</reference>
<name>A0A0F7CL31_9CREN</name>
<evidence type="ECO:0000313" key="1">
    <source>
        <dbReference type="EMBL" id="AKG38701.1"/>
    </source>
</evidence>
<evidence type="ECO:0000313" key="2">
    <source>
        <dbReference type="Proteomes" id="UP000067434"/>
    </source>
</evidence>
<dbReference type="EMBL" id="CP009961">
    <property type="protein sequence ID" value="AKG38701.1"/>
    <property type="molecule type" value="Genomic_DNA"/>
</dbReference>
<sequence length="125" mass="14256">MDEFERIIFWVWRIGDSEKTLVELSRNAATAKEALELLKKYSLVVVRKKGRIYLVSLSEKGLNVYRKLGELREFLGIPVPSERREQPAITESQGALTGLESVPTFVADNPWLKVLAQRGRERVGL</sequence>
<keyword evidence="2" id="KW-1185">Reference proteome</keyword>
<dbReference type="STRING" id="1550241.MA03_04615"/>
<dbReference type="OrthoDB" id="31503at2157"/>
<dbReference type="AlphaFoldDB" id="A0A0F7CL31"/>
<gene>
    <name evidence="1" type="ORF">MA03_04615</name>
</gene>
<dbReference type="HOGENOM" id="CLU_1933372_0_0_2"/>
<dbReference type="Proteomes" id="UP000067434">
    <property type="component" value="Chromosome"/>
</dbReference>
<organism evidence="1 2">
    <name type="scientific">Infirmifilum uzonense</name>
    <dbReference type="NCBI Taxonomy" id="1550241"/>
    <lineage>
        <taxon>Archaea</taxon>
        <taxon>Thermoproteota</taxon>
        <taxon>Thermoprotei</taxon>
        <taxon>Thermofilales</taxon>
        <taxon>Thermofilaceae</taxon>
        <taxon>Infirmifilum</taxon>
    </lineage>
</organism>
<accession>A0A0F7CL31</accession>
<protein>
    <submittedName>
        <fullName evidence="1">Uncharacterized protein</fullName>
    </submittedName>
</protein>
<dbReference type="KEGG" id="thf:MA03_04615"/>
<proteinExistence type="predicted"/>
<dbReference type="GeneID" id="25401488"/>
<dbReference type="RefSeq" id="WP_052884153.1">
    <property type="nucleotide sequence ID" value="NZ_CP009961.1"/>
</dbReference>
<dbReference type="PATRIC" id="fig|1550241.5.peg.977"/>